<reference evidence="1 2" key="1">
    <citation type="journal article" date="2015" name="Appl. Environ. Microbiol.">
        <title>The Geoglobus acetivorans genome: Fe(III) reduction, acetate utilization, autotrophic growth, and degradation of aromatic compounds in a hyperthermophilic archaeon.</title>
        <authorList>
            <person name="Mardanov A.V."/>
            <person name="Slododkina G.B."/>
            <person name="Slobodkin A.I."/>
            <person name="Beletsky A.V."/>
            <person name="Gavrilov S.N."/>
            <person name="Kublanov I.V."/>
            <person name="Bonch-Osmolovskaya E.A."/>
            <person name="Skryabin K.G."/>
            <person name="Ravin N.V."/>
        </authorList>
    </citation>
    <scope>NUCLEOTIDE SEQUENCE [LARGE SCALE GENOMIC DNA]</scope>
    <source>
        <strain evidence="1 2">SBH6</strain>
    </source>
</reference>
<dbReference type="HOGENOM" id="CLU_2911342_0_0_2"/>
<dbReference type="Proteomes" id="UP000030624">
    <property type="component" value="Chromosome"/>
</dbReference>
<evidence type="ECO:0000313" key="2">
    <source>
        <dbReference type="Proteomes" id="UP000030624"/>
    </source>
</evidence>
<evidence type="ECO:0000313" key="1">
    <source>
        <dbReference type="EMBL" id="AIY90038.1"/>
    </source>
</evidence>
<accession>A0A0A7GDV8</accession>
<sequence length="61" mass="7242">MSSVAIPVSRPQPLTGEQFERLASEFIDWLERIPEPLRFREEPEMVALMYVAYRFRRGELT</sequence>
<dbReference type="RefSeq" id="WP_048091653.1">
    <property type="nucleotide sequence ID" value="NZ_CP009552.1"/>
</dbReference>
<protein>
    <submittedName>
        <fullName evidence="1">Uncharacterized protein</fullName>
    </submittedName>
</protein>
<dbReference type="STRING" id="565033.GACE_0993"/>
<proteinExistence type="predicted"/>
<gene>
    <name evidence="1" type="ORF">GACE_0993</name>
</gene>
<dbReference type="KEGG" id="gac:GACE_0993"/>
<dbReference type="EMBL" id="CP009552">
    <property type="protein sequence ID" value="AIY90038.1"/>
    <property type="molecule type" value="Genomic_DNA"/>
</dbReference>
<name>A0A0A7GDV8_GEOAI</name>
<organism evidence="1 2">
    <name type="scientific">Geoglobus acetivorans</name>
    <dbReference type="NCBI Taxonomy" id="565033"/>
    <lineage>
        <taxon>Archaea</taxon>
        <taxon>Methanobacteriati</taxon>
        <taxon>Methanobacteriota</taxon>
        <taxon>Archaeoglobi</taxon>
        <taxon>Archaeoglobales</taxon>
        <taxon>Archaeoglobaceae</taxon>
        <taxon>Geoglobus</taxon>
    </lineage>
</organism>
<dbReference type="GeneID" id="43503133"/>
<dbReference type="AlphaFoldDB" id="A0A0A7GDV8"/>